<evidence type="ECO:0000313" key="2">
    <source>
        <dbReference type="Proteomes" id="UP000789739"/>
    </source>
</evidence>
<proteinExistence type="predicted"/>
<evidence type="ECO:0000313" key="1">
    <source>
        <dbReference type="EMBL" id="CAG8506310.1"/>
    </source>
</evidence>
<gene>
    <name evidence="1" type="ORF">PBRASI_LOCUS2875</name>
</gene>
<dbReference type="Proteomes" id="UP000789739">
    <property type="component" value="Unassembled WGS sequence"/>
</dbReference>
<accession>A0A9N8ZS71</accession>
<dbReference type="EMBL" id="CAJVPI010000239">
    <property type="protein sequence ID" value="CAG8506310.1"/>
    <property type="molecule type" value="Genomic_DNA"/>
</dbReference>
<dbReference type="OrthoDB" id="2384637at2759"/>
<protein>
    <submittedName>
        <fullName evidence="1">4830_t:CDS:1</fullName>
    </submittedName>
</protein>
<organism evidence="1 2">
    <name type="scientific">Paraglomus brasilianum</name>
    <dbReference type="NCBI Taxonomy" id="144538"/>
    <lineage>
        <taxon>Eukaryota</taxon>
        <taxon>Fungi</taxon>
        <taxon>Fungi incertae sedis</taxon>
        <taxon>Mucoromycota</taxon>
        <taxon>Glomeromycotina</taxon>
        <taxon>Glomeromycetes</taxon>
        <taxon>Paraglomerales</taxon>
        <taxon>Paraglomeraceae</taxon>
        <taxon>Paraglomus</taxon>
    </lineage>
</organism>
<reference evidence="1" key="1">
    <citation type="submission" date="2021-06" db="EMBL/GenBank/DDBJ databases">
        <authorList>
            <person name="Kallberg Y."/>
            <person name="Tangrot J."/>
            <person name="Rosling A."/>
        </authorList>
    </citation>
    <scope>NUCLEOTIDE SEQUENCE</scope>
    <source>
        <strain evidence="1">BR232B</strain>
    </source>
</reference>
<comment type="caution">
    <text evidence="1">The sequence shown here is derived from an EMBL/GenBank/DDBJ whole genome shotgun (WGS) entry which is preliminary data.</text>
</comment>
<dbReference type="AlphaFoldDB" id="A0A9N8ZS71"/>
<keyword evidence="2" id="KW-1185">Reference proteome</keyword>
<sequence length="178" mass="20034">MDLSWCPACDRQVFAMDSLYCSEECQRQDAISLPNPSSLSNYTFPRRHSPKNSYSAYTSPYITPYTSPIGSPLSSPMLCSTRRYDDFEAYDDLSASPEDLLLSSRYGRRTQNTSQAGGKYEGINDEEMCLTVVHMSAVVTAAKTTVTTITVETREVQPVPVLKKKRSLVENAWRMLFN</sequence>
<name>A0A9N8ZS71_9GLOM</name>
<dbReference type="InterPro" id="IPR024368">
    <property type="entry name" value="Ecl1/2/3"/>
</dbReference>
<dbReference type="Pfam" id="PF12855">
    <property type="entry name" value="Ecl1"/>
    <property type="match status" value="1"/>
</dbReference>